<reference evidence="4" key="1">
    <citation type="submission" date="2020-10" db="EMBL/GenBank/DDBJ databases">
        <title>Unveiling of a novel bifunctional photoreceptor, Dualchrome1, isolated from a cosmopolitan green alga.</title>
        <authorList>
            <person name="Suzuki S."/>
            <person name="Kawachi M."/>
        </authorList>
    </citation>
    <scope>NUCLEOTIDE SEQUENCE</scope>
    <source>
        <strain evidence="4">NIES 2893</strain>
    </source>
</reference>
<evidence type="ECO:0000313" key="5">
    <source>
        <dbReference type="Proteomes" id="UP000660262"/>
    </source>
</evidence>
<feature type="signal peptide" evidence="3">
    <location>
        <begin position="1"/>
        <end position="18"/>
    </location>
</feature>
<evidence type="ECO:0000256" key="2">
    <source>
        <dbReference type="SAM" id="Phobius"/>
    </source>
</evidence>
<feature type="compositionally biased region" description="Polar residues" evidence="1">
    <location>
        <begin position="266"/>
        <end position="280"/>
    </location>
</feature>
<evidence type="ECO:0000256" key="3">
    <source>
        <dbReference type="SAM" id="SignalP"/>
    </source>
</evidence>
<dbReference type="Proteomes" id="UP000660262">
    <property type="component" value="Unassembled WGS sequence"/>
</dbReference>
<keyword evidence="2" id="KW-0812">Transmembrane</keyword>
<dbReference type="EMBL" id="BNJQ01000010">
    <property type="protein sequence ID" value="GHP05694.1"/>
    <property type="molecule type" value="Genomic_DNA"/>
</dbReference>
<feature type="chain" id="PRO_5033053407" evidence="3">
    <location>
        <begin position="19"/>
        <end position="601"/>
    </location>
</feature>
<keyword evidence="2" id="KW-0472">Membrane</keyword>
<feature type="transmembrane region" description="Helical" evidence="2">
    <location>
        <begin position="78"/>
        <end position="102"/>
    </location>
</feature>
<feature type="region of interest" description="Disordered" evidence="1">
    <location>
        <begin position="266"/>
        <end position="290"/>
    </location>
</feature>
<keyword evidence="3" id="KW-0732">Signal</keyword>
<evidence type="ECO:0000313" key="4">
    <source>
        <dbReference type="EMBL" id="GHP05694.1"/>
    </source>
</evidence>
<name>A0A830HF59_9CHLO</name>
<keyword evidence="2" id="KW-1133">Transmembrane helix</keyword>
<protein>
    <submittedName>
        <fullName evidence="4">Uncharacterized protein</fullName>
    </submittedName>
</protein>
<comment type="caution">
    <text evidence="4">The sequence shown here is derived from an EMBL/GenBank/DDBJ whole genome shotgun (WGS) entry which is preliminary data.</text>
</comment>
<accession>A0A830HF59</accession>
<dbReference type="AlphaFoldDB" id="A0A830HF59"/>
<organism evidence="4 5">
    <name type="scientific">Pycnococcus provasolii</name>
    <dbReference type="NCBI Taxonomy" id="41880"/>
    <lineage>
        <taxon>Eukaryota</taxon>
        <taxon>Viridiplantae</taxon>
        <taxon>Chlorophyta</taxon>
        <taxon>Pseudoscourfieldiophyceae</taxon>
        <taxon>Pseudoscourfieldiales</taxon>
        <taxon>Pycnococcaceae</taxon>
        <taxon>Pycnococcus</taxon>
    </lineage>
</organism>
<sequence length="601" mass="67219">MVILVLCLAILTIPCAYELYLLAGDRMKSLSRVGDAMQSLAEYQIGDTFGLKYSALMGIQYGQLVTSAEVVAIIAIRIFYPFMTTFLLMQFIAAILVDYLGWEMQRRTLRKLFDKKHMTNNQSMSDRLMHASGTLSLLRNHVSAALYAVGWKNLSAFFLSGNLKWLHPGKGMRGFQGGSARTADTYFADGARNAPTLTRVNTFSRKFTIMDDPSTPHARAHATKLFHSITAKPRKSRSLSPFQPRTADDDLDDEYAAADHVHRIMTSESYTAGQGETTQPPKKPKQDYSELPSVWVGGEDSSDKPISLRKDGLKSDVARYLRMNNAKDRYELVVPVIGLLGPKALADLLYYCFLLQNGESAATTTNLMQNELASKGAAMKVRVQDDSYRDFLEANTQGGIHPESEKRPFTTMMLKISNSLGERIIHDLGWRPGSEFTTLKGENLVMAVLRRARDTARGMKAISADTLEQNSSLKDVVIDLMRGGGGKAGLTRAGYLRSKLVRTVSRVMSGKIGVNRLLFDGLWKLFGLFLNAISPNEIGRRRKEREKKRKSYRTRRNDSEFFNTFTTEWASDDEGEEYDSVSTTTPRHAAGQLMRVLSSKL</sequence>
<evidence type="ECO:0000256" key="1">
    <source>
        <dbReference type="SAM" id="MobiDB-lite"/>
    </source>
</evidence>
<proteinExistence type="predicted"/>
<keyword evidence="5" id="KW-1185">Reference proteome</keyword>
<gene>
    <name evidence="4" type="ORF">PPROV_000444400</name>
</gene>